<comment type="caution">
    <text evidence="4">The sequence shown here is derived from an EMBL/GenBank/DDBJ whole genome shotgun (WGS) entry which is preliminary data.</text>
</comment>
<name>A0AAW1RRD5_9CHLO</name>
<dbReference type="Proteomes" id="UP001445335">
    <property type="component" value="Unassembled WGS sequence"/>
</dbReference>
<proteinExistence type="predicted"/>
<dbReference type="AlphaFoldDB" id="A0AAW1RRD5"/>
<keyword evidence="5" id="KW-1185">Reference proteome</keyword>
<feature type="transmembrane region" description="Helical" evidence="3">
    <location>
        <begin position="52"/>
        <end position="72"/>
    </location>
</feature>
<evidence type="ECO:0000256" key="3">
    <source>
        <dbReference type="SAM" id="Phobius"/>
    </source>
</evidence>
<accession>A0AAW1RRD5</accession>
<reference evidence="4 5" key="1">
    <citation type="journal article" date="2024" name="Nat. Commun.">
        <title>Phylogenomics reveals the evolutionary origins of lichenization in chlorophyte algae.</title>
        <authorList>
            <person name="Puginier C."/>
            <person name="Libourel C."/>
            <person name="Otte J."/>
            <person name="Skaloud P."/>
            <person name="Haon M."/>
            <person name="Grisel S."/>
            <person name="Petersen M."/>
            <person name="Berrin J.G."/>
            <person name="Delaux P.M."/>
            <person name="Dal Grande F."/>
            <person name="Keller J."/>
        </authorList>
    </citation>
    <scope>NUCLEOTIDE SEQUENCE [LARGE SCALE GENOMIC DNA]</scope>
    <source>
        <strain evidence="4 5">SAG 245.80</strain>
    </source>
</reference>
<evidence type="ECO:0000313" key="4">
    <source>
        <dbReference type="EMBL" id="KAK9836155.1"/>
    </source>
</evidence>
<keyword evidence="3" id="KW-0472">Membrane</keyword>
<evidence type="ECO:0000313" key="5">
    <source>
        <dbReference type="Proteomes" id="UP001445335"/>
    </source>
</evidence>
<evidence type="ECO:0000256" key="2">
    <source>
        <dbReference type="SAM" id="MobiDB-lite"/>
    </source>
</evidence>
<protein>
    <submittedName>
        <fullName evidence="4">Uncharacterized protein</fullName>
    </submittedName>
</protein>
<dbReference type="EMBL" id="JALJOU010000026">
    <property type="protein sequence ID" value="KAK9836155.1"/>
    <property type="molecule type" value="Genomic_DNA"/>
</dbReference>
<feature type="region of interest" description="Disordered" evidence="2">
    <location>
        <begin position="93"/>
        <end position="116"/>
    </location>
</feature>
<keyword evidence="3" id="KW-1133">Transmembrane helix</keyword>
<evidence type="ECO:0000256" key="1">
    <source>
        <dbReference type="SAM" id="Coils"/>
    </source>
</evidence>
<gene>
    <name evidence="4" type="ORF">WJX81_005521</name>
</gene>
<feature type="coiled-coil region" evidence="1">
    <location>
        <begin position="273"/>
        <end position="300"/>
    </location>
</feature>
<feature type="coiled-coil region" evidence="1">
    <location>
        <begin position="178"/>
        <end position="209"/>
    </location>
</feature>
<sequence length="536" mass="55146">MRGSGVCQGISVAQYNEQGDADTRAHLAKLTASAEFVAWQERKAAWRRRRPALAAHAMVTTLIALGAAIVNWHGAPAAPPLLALPLGGEAWGARGADGGRKDSRPQNQVPHAPEKLRGYERLLSAPATPRGDPIRAYHTPAADVVPRRDLEAAVRRVQHAEETQRAAIWQRESCSLALRKAQADRDKLADQLRAKAAETEALRRQLSTAQPARAAEATDALRQLAAAWQEGRRLLAQREVLVGKMNVMWAVGAGLEGQLEAAEARHAKDQGAIAALQGQLALAQAKCVEQQQQLHGLQRALQERVDGGPSDMEVADEAEAMEDVAHGAPDVAASEAAQAPAFARPPAQQAAGAAARPVPAFLQRMKQEWAGAARGAQDHTGPSSVGGGFWLASGGGSGGCFWPAGGGGSGGAFASGTGCFLAGGATAASNSGGGDSGLSCLVGAAAGASGLCAATRFHPGGTGEALNRGFAASAPRSPAAPAVHRPEPRPAGLGWLSGASGAGGNVVRNLPATMHLQMLLDLQLESALPATHVATP</sequence>
<keyword evidence="1" id="KW-0175">Coiled coil</keyword>
<keyword evidence="3" id="KW-0812">Transmembrane</keyword>
<organism evidence="4 5">
    <name type="scientific">Elliptochloris bilobata</name>
    <dbReference type="NCBI Taxonomy" id="381761"/>
    <lineage>
        <taxon>Eukaryota</taxon>
        <taxon>Viridiplantae</taxon>
        <taxon>Chlorophyta</taxon>
        <taxon>core chlorophytes</taxon>
        <taxon>Trebouxiophyceae</taxon>
        <taxon>Trebouxiophyceae incertae sedis</taxon>
        <taxon>Elliptochloris clade</taxon>
        <taxon>Elliptochloris</taxon>
    </lineage>
</organism>